<protein>
    <submittedName>
        <fullName evidence="2">Uncharacterized protein</fullName>
    </submittedName>
</protein>
<dbReference type="OMA" id="MNINGAF"/>
<proteinExistence type="predicted"/>
<sequence length="480" mass="52817">MKLGSGFNTYTQQVCVDDAVTKSPNGTPFDQGLGKSQSQSVVFKTSMIDKMSDITDTLNISGALTIKYNNLIDGTGKGTFINSNKIKDADINFLLSVKVINETIVDQGLTEFTPIANLDSSSDFTEIYGDSFISGIEPESHPDRLRGSMYLHIAKDFQEGGEFVAVISIKVKDKNQKETIAASAAVSLTTPEFGGGQGKHKQEPKPKPDEHEEENGETERKESGKGTNGLELKGNAQVEKERMEIFQENEVTLSITYSGGGQGLKEPDEDWNLENIRKAALRFPSLVAKNPVRTHAVLTKYTSLKNYYSKVKAERKEGETDTRNLPLCYDNAGIYTSTLQDAFLDFKNVYKNIRLLEVDVVNGVRKLKKSTFSDKSGGVQILPGSNPVNKFGTGAGGDLDKSPGDTLKWKHITEPMDATLVSLERARHYVRSQMNLIVEEVDAITKNPKLAGGDRDMPCQCPLIFQLYMPIGVPIDDPEP</sequence>
<comment type="caution">
    <text evidence="2">The sequence shown here is derived from an EMBL/GenBank/DDBJ whole genome shotgun (WGS) entry which is preliminary data.</text>
</comment>
<dbReference type="EMBL" id="LHQR01000069">
    <property type="protein sequence ID" value="KXG46651.1"/>
    <property type="molecule type" value="Genomic_DNA"/>
</dbReference>
<evidence type="ECO:0000256" key="1">
    <source>
        <dbReference type="SAM" id="MobiDB-lite"/>
    </source>
</evidence>
<accession>A0A135LCF9</accession>
<evidence type="ECO:0000313" key="3">
    <source>
        <dbReference type="Proteomes" id="UP000070168"/>
    </source>
</evidence>
<keyword evidence="3" id="KW-1185">Reference proteome</keyword>
<reference evidence="2 3" key="1">
    <citation type="journal article" date="2016" name="BMC Genomics">
        <title>Genome sequencing and secondary metabolism of the postharvest pathogen Penicillium griseofulvum.</title>
        <authorList>
            <person name="Banani H."/>
            <person name="Marcet-Houben M."/>
            <person name="Ballester A.R."/>
            <person name="Abbruscato P."/>
            <person name="Gonzalez-Candelas L."/>
            <person name="Gabaldon T."/>
            <person name="Spadaro D."/>
        </authorList>
    </citation>
    <scope>NUCLEOTIDE SEQUENCE [LARGE SCALE GENOMIC DNA]</scope>
    <source>
        <strain evidence="2 3">PG3</strain>
    </source>
</reference>
<name>A0A135LCF9_PENPA</name>
<dbReference type="Proteomes" id="UP000070168">
    <property type="component" value="Unassembled WGS sequence"/>
</dbReference>
<evidence type="ECO:0000313" key="2">
    <source>
        <dbReference type="EMBL" id="KXG46651.1"/>
    </source>
</evidence>
<dbReference type="RefSeq" id="XP_040645187.1">
    <property type="nucleotide sequence ID" value="XM_040793220.1"/>
</dbReference>
<feature type="region of interest" description="Disordered" evidence="1">
    <location>
        <begin position="188"/>
        <end position="237"/>
    </location>
</feature>
<dbReference type="STRING" id="5078.A0A135LCF9"/>
<feature type="compositionally biased region" description="Basic and acidic residues" evidence="1">
    <location>
        <begin position="200"/>
        <end position="210"/>
    </location>
</feature>
<dbReference type="GeneID" id="63708520"/>
<dbReference type="AlphaFoldDB" id="A0A135LCF9"/>
<dbReference type="OrthoDB" id="3231004at2759"/>
<gene>
    <name evidence="2" type="ORF">PGRI_055070</name>
</gene>
<organism evidence="2 3">
    <name type="scientific">Penicillium patulum</name>
    <name type="common">Penicillium griseofulvum</name>
    <dbReference type="NCBI Taxonomy" id="5078"/>
    <lineage>
        <taxon>Eukaryota</taxon>
        <taxon>Fungi</taxon>
        <taxon>Dikarya</taxon>
        <taxon>Ascomycota</taxon>
        <taxon>Pezizomycotina</taxon>
        <taxon>Eurotiomycetes</taxon>
        <taxon>Eurotiomycetidae</taxon>
        <taxon>Eurotiales</taxon>
        <taxon>Aspergillaceae</taxon>
        <taxon>Penicillium</taxon>
    </lineage>
</organism>